<reference evidence="1 2" key="1">
    <citation type="submission" date="2017-12" db="EMBL/GenBank/DDBJ databases">
        <title>Genomic Encyclopedia of Type Strains, Phase III (KMG-III): the genomes of soil and plant-associated and newly described type strains.</title>
        <authorList>
            <person name="Whitman W."/>
        </authorList>
    </citation>
    <scope>NUCLEOTIDE SEQUENCE [LARGE SCALE GENOMIC DNA]</scope>
    <source>
        <strain evidence="1 2">LP43</strain>
    </source>
</reference>
<gene>
    <name evidence="1" type="ORF">BD749_2343</name>
</gene>
<protein>
    <submittedName>
        <fullName evidence="1">Uncharacterized protein</fullName>
    </submittedName>
</protein>
<dbReference type="Proteomes" id="UP000233782">
    <property type="component" value="Unassembled WGS sequence"/>
</dbReference>
<evidence type="ECO:0000313" key="2">
    <source>
        <dbReference type="Proteomes" id="UP000233782"/>
    </source>
</evidence>
<accession>A0A2N3UCZ0</accession>
<dbReference type="AlphaFoldDB" id="A0A2N3UCZ0"/>
<keyword evidence="2" id="KW-1185">Reference proteome</keyword>
<comment type="caution">
    <text evidence="1">The sequence shown here is derived from an EMBL/GenBank/DDBJ whole genome shotgun (WGS) entry which is preliminary data.</text>
</comment>
<dbReference type="Gene3D" id="3.90.930.1">
    <property type="match status" value="1"/>
</dbReference>
<organism evidence="1 2">
    <name type="scientific">Pontibacter ramchanderi</name>
    <dbReference type="NCBI Taxonomy" id="1179743"/>
    <lineage>
        <taxon>Bacteria</taxon>
        <taxon>Pseudomonadati</taxon>
        <taxon>Bacteroidota</taxon>
        <taxon>Cytophagia</taxon>
        <taxon>Cytophagales</taxon>
        <taxon>Hymenobacteraceae</taxon>
        <taxon>Pontibacter</taxon>
    </lineage>
</organism>
<proteinExistence type="predicted"/>
<sequence length="304" mass="34691">MLMAGATSLSACTSTLYPEMEIPLSKIPLQPHANEIDVFFAGEWPQEQYIKLAALETRSTEYVPYASMIRNLQDQARAYGADAVVIQEKNIVSDVHTDVITNRVHTTNSSGLVGVAIKFKKNLDTNLLPKSQQVEVYDAKTGTFQPLIDLAYLPNGNLKAKEELRENAALVYSNYIGNYSMRHLRDHGPGWSHRLQEGYIVERVLHTDGILQKRMEFDYDTAKRLKQIRIKNMKGPSEEINFVYDENGRLSQRIILKSGKPYLEEVYRYNEAGQAAEVQVYNTNLPVKQPFLRSAYTYYTLEEI</sequence>
<name>A0A2N3UCZ0_9BACT</name>
<dbReference type="EMBL" id="PJMU01000002">
    <property type="protein sequence ID" value="PKV67202.1"/>
    <property type="molecule type" value="Genomic_DNA"/>
</dbReference>
<evidence type="ECO:0000313" key="1">
    <source>
        <dbReference type="EMBL" id="PKV67202.1"/>
    </source>
</evidence>